<feature type="compositionally biased region" description="Polar residues" evidence="1">
    <location>
        <begin position="9"/>
        <end position="24"/>
    </location>
</feature>
<feature type="compositionally biased region" description="Low complexity" evidence="1">
    <location>
        <begin position="187"/>
        <end position="207"/>
    </location>
</feature>
<comment type="caution">
    <text evidence="2">The sequence shown here is derived from an EMBL/GenBank/DDBJ whole genome shotgun (WGS) entry which is preliminary data.</text>
</comment>
<feature type="region of interest" description="Disordered" evidence="1">
    <location>
        <begin position="187"/>
        <end position="216"/>
    </location>
</feature>
<protein>
    <submittedName>
        <fullName evidence="2">Uncharacterized protein</fullName>
    </submittedName>
</protein>
<name>A0AAD5WYN2_9FUNG</name>
<gene>
    <name evidence="2" type="ORF">HK097_001975</name>
</gene>
<evidence type="ECO:0000313" key="2">
    <source>
        <dbReference type="EMBL" id="KAJ3042603.1"/>
    </source>
</evidence>
<organism evidence="2 3">
    <name type="scientific">Rhizophlyctis rosea</name>
    <dbReference type="NCBI Taxonomy" id="64517"/>
    <lineage>
        <taxon>Eukaryota</taxon>
        <taxon>Fungi</taxon>
        <taxon>Fungi incertae sedis</taxon>
        <taxon>Chytridiomycota</taxon>
        <taxon>Chytridiomycota incertae sedis</taxon>
        <taxon>Chytridiomycetes</taxon>
        <taxon>Rhizophlyctidales</taxon>
        <taxon>Rhizophlyctidaceae</taxon>
        <taxon>Rhizophlyctis</taxon>
    </lineage>
</organism>
<dbReference type="Proteomes" id="UP001212841">
    <property type="component" value="Unassembled WGS sequence"/>
</dbReference>
<accession>A0AAD5WYN2</accession>
<evidence type="ECO:0000256" key="1">
    <source>
        <dbReference type="SAM" id="MobiDB-lite"/>
    </source>
</evidence>
<feature type="compositionally biased region" description="Low complexity" evidence="1">
    <location>
        <begin position="138"/>
        <end position="151"/>
    </location>
</feature>
<feature type="region of interest" description="Disordered" evidence="1">
    <location>
        <begin position="131"/>
        <end position="168"/>
    </location>
</feature>
<feature type="region of interest" description="Disordered" evidence="1">
    <location>
        <begin position="290"/>
        <end position="322"/>
    </location>
</feature>
<keyword evidence="3" id="KW-1185">Reference proteome</keyword>
<feature type="compositionally biased region" description="Polar residues" evidence="1">
    <location>
        <begin position="290"/>
        <end position="309"/>
    </location>
</feature>
<evidence type="ECO:0000313" key="3">
    <source>
        <dbReference type="Proteomes" id="UP001212841"/>
    </source>
</evidence>
<reference evidence="2" key="1">
    <citation type="submission" date="2020-05" db="EMBL/GenBank/DDBJ databases">
        <title>Phylogenomic resolution of chytrid fungi.</title>
        <authorList>
            <person name="Stajich J.E."/>
            <person name="Amses K."/>
            <person name="Simmons R."/>
            <person name="Seto K."/>
            <person name="Myers J."/>
            <person name="Bonds A."/>
            <person name="Quandt C.A."/>
            <person name="Barry K."/>
            <person name="Liu P."/>
            <person name="Grigoriev I."/>
            <person name="Longcore J.E."/>
            <person name="James T.Y."/>
        </authorList>
    </citation>
    <scope>NUCLEOTIDE SEQUENCE</scope>
    <source>
        <strain evidence="2">JEL0318</strain>
    </source>
</reference>
<sequence>MAPPVITRSGRTSNPPTRSYSPETAKSRVSKQKPRRKAHSSANTATSPLHKHFRRIGSLLSGLESQFDETLLAFRRPKVVLGGASGDGLGSSSGSASSTGRKRKAVESGMIGQERPKKALVLDTGAVSSDFPAAESTASASQQQQQQQQASGDNRTESSSLTRKILPLRRSGKTKISIRVNFSDPLATTTAATPSPPSSTTQSHLPSALPPTPTATATCPSTTVQDMISHFQAMIDGAGSAAKQAVSPKGKEKEVIAEKEDAEALIVGSAHADEDIAFWSTFDDAGVAAGTSSDQPLVVSDSTSITPTPVSDGPIDPLPPTPQYEDPLSSADYDEAFDDAIFDALDDLLEPPHTQSAFDFVAEGDKPLVLEPNFERSHIHARRFKRVPPYTHNRLRIVERAKSDLTYYIKCHFCDEQFAFQVRKGEWLPDRPVRCWSAACRQQHQPNEELRSRRLRFDYESLETYPTFSGRPAGGAAVPKGILKNKESRYVDWGVYHREKKVPHWKEPKPDGPQIMVFHYLFESDDYNRVDEYAKYEEGGELFSEYQKWYAKIAEKEKEKEKEKEVVGAAAGDGEEWEDCTLVGPKDVAVEDEYVRYGDEDEGKEGHAVAGGSDGDGNEFVVHQQYAFSPCAEVLDTTTATSSFPTFDSQEQSLPSTTFLSGKPLETSSFASPALNLPAFFTGDANAGQGLPVAPRTSIPNLLPSGALSGKRKRTNDDSEDGSATKTARMGDNFGGDVSINDADFSF</sequence>
<dbReference type="EMBL" id="JADGJD010001408">
    <property type="protein sequence ID" value="KAJ3042603.1"/>
    <property type="molecule type" value="Genomic_DNA"/>
</dbReference>
<proteinExistence type="predicted"/>
<feature type="region of interest" description="Disordered" evidence="1">
    <location>
        <begin position="692"/>
        <end position="747"/>
    </location>
</feature>
<feature type="region of interest" description="Disordered" evidence="1">
    <location>
        <begin position="1"/>
        <end position="51"/>
    </location>
</feature>
<dbReference type="AlphaFoldDB" id="A0AAD5WYN2"/>
<feature type="compositionally biased region" description="Basic residues" evidence="1">
    <location>
        <begin position="28"/>
        <end position="39"/>
    </location>
</feature>
<feature type="region of interest" description="Disordered" evidence="1">
    <location>
        <begin position="82"/>
        <end position="118"/>
    </location>
</feature>